<sequence>MKQIRRGLMSPCALRKMIQKFETTGQLGILPGRGRKQISFSSFEDVATESLKPAVSRRIDSVTVSVVTHPWDILWSDEPHFCLYGHINIHNCRIWAEENPHAIQEQPLHPDKVTACCGFTAAFTIGPYFFEEITANGIKTCSAIGQRCRDMLRDFVIPRLQQRSCLQDIIFMQDGLPHHIDRRVKQLLRQHFTDARVISRHFPTAWPPCSPDVTPATFGCAVS</sequence>
<dbReference type="Proteomes" id="UP000499080">
    <property type="component" value="Unassembled WGS sequence"/>
</dbReference>
<organism evidence="1 2">
    <name type="scientific">Araneus ventricosus</name>
    <name type="common">Orbweaver spider</name>
    <name type="synonym">Epeira ventricosa</name>
    <dbReference type="NCBI Taxonomy" id="182803"/>
    <lineage>
        <taxon>Eukaryota</taxon>
        <taxon>Metazoa</taxon>
        <taxon>Ecdysozoa</taxon>
        <taxon>Arthropoda</taxon>
        <taxon>Chelicerata</taxon>
        <taxon>Arachnida</taxon>
        <taxon>Araneae</taxon>
        <taxon>Araneomorphae</taxon>
        <taxon>Entelegynae</taxon>
        <taxon>Araneoidea</taxon>
        <taxon>Araneidae</taxon>
        <taxon>Araneus</taxon>
    </lineage>
</organism>
<dbReference type="PANTHER" id="PTHR47326:SF1">
    <property type="entry name" value="HTH PSQ-TYPE DOMAIN-CONTAINING PROTEIN"/>
    <property type="match status" value="1"/>
</dbReference>
<dbReference type="Gene3D" id="3.30.420.10">
    <property type="entry name" value="Ribonuclease H-like superfamily/Ribonuclease H"/>
    <property type="match status" value="1"/>
</dbReference>
<keyword evidence="2" id="KW-1185">Reference proteome</keyword>
<dbReference type="EMBL" id="BGPR01001576">
    <property type="protein sequence ID" value="GBM57085.1"/>
    <property type="molecule type" value="Genomic_DNA"/>
</dbReference>
<gene>
    <name evidence="1" type="ORF">AVEN_261426_1</name>
</gene>
<dbReference type="GO" id="GO:0003676">
    <property type="term" value="F:nucleic acid binding"/>
    <property type="evidence" value="ECO:0007669"/>
    <property type="project" value="InterPro"/>
</dbReference>
<name>A0A4Y2GW92_ARAVE</name>
<reference evidence="1 2" key="1">
    <citation type="journal article" date="2019" name="Sci. Rep.">
        <title>Orb-weaving spider Araneus ventricosus genome elucidates the spidroin gene catalogue.</title>
        <authorList>
            <person name="Kono N."/>
            <person name="Nakamura H."/>
            <person name="Ohtoshi R."/>
            <person name="Moran D.A.P."/>
            <person name="Shinohara A."/>
            <person name="Yoshida Y."/>
            <person name="Fujiwara M."/>
            <person name="Mori M."/>
            <person name="Tomita M."/>
            <person name="Arakawa K."/>
        </authorList>
    </citation>
    <scope>NUCLEOTIDE SEQUENCE [LARGE SCALE GENOMIC DNA]</scope>
</reference>
<dbReference type="InterPro" id="IPR036397">
    <property type="entry name" value="RNaseH_sf"/>
</dbReference>
<dbReference type="OrthoDB" id="8195099at2759"/>
<comment type="caution">
    <text evidence="1">The sequence shown here is derived from an EMBL/GenBank/DDBJ whole genome shotgun (WGS) entry which is preliminary data.</text>
</comment>
<evidence type="ECO:0008006" key="3">
    <source>
        <dbReference type="Google" id="ProtNLM"/>
    </source>
</evidence>
<accession>A0A4Y2GW92</accession>
<dbReference type="PANTHER" id="PTHR47326">
    <property type="entry name" value="TRANSPOSABLE ELEMENT TC3 TRANSPOSASE-LIKE PROTEIN"/>
    <property type="match status" value="1"/>
</dbReference>
<evidence type="ECO:0000313" key="2">
    <source>
        <dbReference type="Proteomes" id="UP000499080"/>
    </source>
</evidence>
<protein>
    <recommendedName>
        <fullName evidence="3">DUF4817 domain-containing protein</fullName>
    </recommendedName>
</protein>
<dbReference type="AlphaFoldDB" id="A0A4Y2GW92"/>
<evidence type="ECO:0000313" key="1">
    <source>
        <dbReference type="EMBL" id="GBM57085.1"/>
    </source>
</evidence>
<proteinExistence type="predicted"/>